<feature type="region of interest" description="Disordered" evidence="1">
    <location>
        <begin position="282"/>
        <end position="333"/>
    </location>
</feature>
<accession>A0A9P7BEM0</accession>
<name>A0A9P7BEM0_9ASCO</name>
<sequence length="333" mass="38456">MNLSELTNPVESESGMHTSPEIGSATELVKEHHTETPITTDDSRTVSNTIATESITDEQGAITEDEVYNGNEEIYENGQFGDEEDIPLKGGNEDREKSVIKERSTSEYRTLYFYLLEKYKNANRLSKVLDEFELYLKRLLKYQQLRNNMLIDSLKFLDRRESFVSVDNLTHAEIQNKLENILHKNEKMSPLLVKLIELEKEENDEDSRASLNTFHNLIGINDSLSSDLVIHENSTFPDLYTEGKYDFFELVKKNQCFENNISSMLDLQSQIQKESNIELDDVQHGKQKVVKRRAKKNSDDDADYESKVGNPKKRRKRASIQEETIKKVKTDTS</sequence>
<feature type="region of interest" description="Disordered" evidence="1">
    <location>
        <begin position="1"/>
        <end position="63"/>
    </location>
</feature>
<protein>
    <submittedName>
        <fullName evidence="2">Uncharacterized protein</fullName>
    </submittedName>
</protein>
<keyword evidence="3" id="KW-1185">Reference proteome</keyword>
<dbReference type="OrthoDB" id="3997887at2759"/>
<evidence type="ECO:0000313" key="2">
    <source>
        <dbReference type="EMBL" id="KAG0686508.1"/>
    </source>
</evidence>
<comment type="caution">
    <text evidence="2">The sequence shown here is derived from an EMBL/GenBank/DDBJ whole genome shotgun (WGS) entry which is preliminary data.</text>
</comment>
<evidence type="ECO:0000256" key="1">
    <source>
        <dbReference type="SAM" id="MobiDB-lite"/>
    </source>
</evidence>
<feature type="region of interest" description="Disordered" evidence="1">
    <location>
        <begin position="78"/>
        <end position="98"/>
    </location>
</feature>
<reference evidence="2" key="1">
    <citation type="submission" date="2020-11" db="EMBL/GenBank/DDBJ databases">
        <title>Kefir isolates.</title>
        <authorList>
            <person name="Marcisauskas S."/>
            <person name="Kim Y."/>
            <person name="Blasche S."/>
        </authorList>
    </citation>
    <scope>NUCLEOTIDE SEQUENCE</scope>
    <source>
        <strain evidence="2">Olga-1</strain>
    </source>
</reference>
<feature type="compositionally biased region" description="Polar residues" evidence="1">
    <location>
        <begin position="1"/>
        <end position="17"/>
    </location>
</feature>
<feature type="compositionally biased region" description="Polar residues" evidence="1">
    <location>
        <begin position="36"/>
        <end position="54"/>
    </location>
</feature>
<dbReference type="AlphaFoldDB" id="A0A9P7BEM0"/>
<feature type="compositionally biased region" description="Basic residues" evidence="1">
    <location>
        <begin position="285"/>
        <end position="295"/>
    </location>
</feature>
<dbReference type="EMBL" id="PUHW01000473">
    <property type="protein sequence ID" value="KAG0686508.1"/>
    <property type="molecule type" value="Genomic_DNA"/>
</dbReference>
<organism evidence="2 3">
    <name type="scientific">Pichia californica</name>
    <dbReference type="NCBI Taxonomy" id="460514"/>
    <lineage>
        <taxon>Eukaryota</taxon>
        <taxon>Fungi</taxon>
        <taxon>Dikarya</taxon>
        <taxon>Ascomycota</taxon>
        <taxon>Saccharomycotina</taxon>
        <taxon>Pichiomycetes</taxon>
        <taxon>Pichiales</taxon>
        <taxon>Pichiaceae</taxon>
        <taxon>Pichia</taxon>
    </lineage>
</organism>
<evidence type="ECO:0000313" key="3">
    <source>
        <dbReference type="Proteomes" id="UP000697127"/>
    </source>
</evidence>
<dbReference type="Proteomes" id="UP000697127">
    <property type="component" value="Unassembled WGS sequence"/>
</dbReference>
<feature type="compositionally biased region" description="Basic and acidic residues" evidence="1">
    <location>
        <begin position="319"/>
        <end position="333"/>
    </location>
</feature>
<gene>
    <name evidence="2" type="ORF">C6P40_003922</name>
</gene>
<proteinExistence type="predicted"/>